<dbReference type="AlphaFoldDB" id="A0A0A1UWF4"/>
<sequence length="152" mass="16638">MKLFSTSLVAVSALAGFSYAWDVTSYRYISDCRVHDDGAYRYYEGSDSKTCHNLAGGDSGASCTQYTNGGDHHANCDGNMVVPGSIYVGGDTRCAFFTDTNCRGTRREGSNRVCVSGAFKSFACIRDTYTPRLKLEIKRVSSGIYKLWEAEA</sequence>
<dbReference type="Pfam" id="PF25139">
    <property type="entry name" value="LysM14_C"/>
    <property type="match status" value="1"/>
</dbReference>
<name>A0A0A1UWF4_9HYPO</name>
<dbReference type="Proteomes" id="UP000030151">
    <property type="component" value="Unassembled WGS sequence"/>
</dbReference>
<dbReference type="OrthoDB" id="5402146at2759"/>
<protein>
    <recommendedName>
        <fullName evidence="2">Secreted LysM effector LysM C-terminal domain-containing protein</fullName>
    </recommendedName>
</protein>
<dbReference type="EMBL" id="JELW01000005">
    <property type="protein sequence ID" value="EXV02362.1"/>
    <property type="molecule type" value="Genomic_DNA"/>
</dbReference>
<comment type="caution">
    <text evidence="3">The sequence shown here is derived from an EMBL/GenBank/DDBJ whole genome shotgun (WGS) entry which is preliminary data.</text>
</comment>
<evidence type="ECO:0000259" key="2">
    <source>
        <dbReference type="Pfam" id="PF25139"/>
    </source>
</evidence>
<feature type="domain" description="Secreted LysM effector LysM C-terminal" evidence="2">
    <location>
        <begin position="21"/>
        <end position="110"/>
    </location>
</feature>
<evidence type="ECO:0000313" key="3">
    <source>
        <dbReference type="EMBL" id="EXV02362.1"/>
    </source>
</evidence>
<accession>A0A0A1UWF4</accession>
<keyword evidence="1" id="KW-0732">Signal</keyword>
<proteinExistence type="predicted"/>
<feature type="signal peptide" evidence="1">
    <location>
        <begin position="1"/>
        <end position="20"/>
    </location>
</feature>
<evidence type="ECO:0000256" key="1">
    <source>
        <dbReference type="SAM" id="SignalP"/>
    </source>
</evidence>
<dbReference type="HOGENOM" id="CLU_1722797_0_0_1"/>
<dbReference type="InterPro" id="IPR057277">
    <property type="entry name" value="LysM_C"/>
</dbReference>
<evidence type="ECO:0000313" key="4">
    <source>
        <dbReference type="Proteomes" id="UP000030151"/>
    </source>
</evidence>
<organism evidence="3 4">
    <name type="scientific">Metarhizium robertsii</name>
    <dbReference type="NCBI Taxonomy" id="568076"/>
    <lineage>
        <taxon>Eukaryota</taxon>
        <taxon>Fungi</taxon>
        <taxon>Dikarya</taxon>
        <taxon>Ascomycota</taxon>
        <taxon>Pezizomycotina</taxon>
        <taxon>Sordariomycetes</taxon>
        <taxon>Hypocreomycetidae</taxon>
        <taxon>Hypocreales</taxon>
        <taxon>Clavicipitaceae</taxon>
        <taxon>Metarhizium</taxon>
    </lineage>
</organism>
<gene>
    <name evidence="3" type="ORF">X797_004492</name>
</gene>
<reference evidence="3 4" key="1">
    <citation type="submission" date="2014-02" db="EMBL/GenBank/DDBJ databases">
        <title>The genome sequence of the entomopathogenic fungus Metarhizium robertsii ARSEF 2575.</title>
        <authorList>
            <person name="Giuliano Garisto Donzelli B."/>
            <person name="Roe B.A."/>
            <person name="Macmil S.L."/>
            <person name="Krasnoff S.B."/>
            <person name="Gibson D.M."/>
        </authorList>
    </citation>
    <scope>NUCLEOTIDE SEQUENCE [LARGE SCALE GENOMIC DNA]</scope>
    <source>
        <strain evidence="3 4">ARSEF 2575</strain>
    </source>
</reference>
<feature type="chain" id="PRO_5001980904" description="Secreted LysM effector LysM C-terminal domain-containing protein" evidence="1">
    <location>
        <begin position="21"/>
        <end position="152"/>
    </location>
</feature>